<dbReference type="Proteomes" id="UP000554482">
    <property type="component" value="Unassembled WGS sequence"/>
</dbReference>
<comment type="caution">
    <text evidence="1">The sequence shown here is derived from an EMBL/GenBank/DDBJ whole genome shotgun (WGS) entry which is preliminary data.</text>
</comment>
<sequence>MDDYMKSCYGYCSQKFSDTQHSLDEAVNKFNSNDYSGAASSLVNISSFPDDCETKFLDAALSAPLLMKLHLCRHN</sequence>
<protein>
    <recommendedName>
        <fullName evidence="3">Pectinesterase inhibitor domain-containing protein</fullName>
    </recommendedName>
</protein>
<dbReference type="InterPro" id="IPR035513">
    <property type="entry name" value="Invertase/methylesterase_inhib"/>
</dbReference>
<name>A0A7J6W810_THATH</name>
<accession>A0A7J6W810</accession>
<gene>
    <name evidence="1" type="ORF">FRX31_016876</name>
</gene>
<dbReference type="Gene3D" id="1.20.140.40">
    <property type="entry name" value="Invertase/pectin methylesterase inhibitor family protein"/>
    <property type="match status" value="1"/>
</dbReference>
<keyword evidence="2" id="KW-1185">Reference proteome</keyword>
<proteinExistence type="predicted"/>
<evidence type="ECO:0008006" key="3">
    <source>
        <dbReference type="Google" id="ProtNLM"/>
    </source>
</evidence>
<dbReference type="EMBL" id="JABWDY010019924">
    <property type="protein sequence ID" value="KAF5193536.1"/>
    <property type="molecule type" value="Genomic_DNA"/>
</dbReference>
<evidence type="ECO:0000313" key="1">
    <source>
        <dbReference type="EMBL" id="KAF5193536.1"/>
    </source>
</evidence>
<reference evidence="1 2" key="1">
    <citation type="submission" date="2020-06" db="EMBL/GenBank/DDBJ databases">
        <title>Transcriptomic and genomic resources for Thalictrum thalictroides and T. hernandezii: Facilitating candidate gene discovery in an emerging model plant lineage.</title>
        <authorList>
            <person name="Arias T."/>
            <person name="Riano-Pachon D.M."/>
            <person name="Di Stilio V.S."/>
        </authorList>
    </citation>
    <scope>NUCLEOTIDE SEQUENCE [LARGE SCALE GENOMIC DNA]</scope>
    <source>
        <strain evidence="2">cv. WT478/WT964</strain>
        <tissue evidence="1">Leaves</tissue>
    </source>
</reference>
<evidence type="ECO:0000313" key="2">
    <source>
        <dbReference type="Proteomes" id="UP000554482"/>
    </source>
</evidence>
<organism evidence="1 2">
    <name type="scientific">Thalictrum thalictroides</name>
    <name type="common">Rue-anemone</name>
    <name type="synonym">Anemone thalictroides</name>
    <dbReference type="NCBI Taxonomy" id="46969"/>
    <lineage>
        <taxon>Eukaryota</taxon>
        <taxon>Viridiplantae</taxon>
        <taxon>Streptophyta</taxon>
        <taxon>Embryophyta</taxon>
        <taxon>Tracheophyta</taxon>
        <taxon>Spermatophyta</taxon>
        <taxon>Magnoliopsida</taxon>
        <taxon>Ranunculales</taxon>
        <taxon>Ranunculaceae</taxon>
        <taxon>Thalictroideae</taxon>
        <taxon>Thalictrum</taxon>
    </lineage>
</organism>
<dbReference type="SUPFAM" id="SSF101148">
    <property type="entry name" value="Plant invertase/pectin methylesterase inhibitor"/>
    <property type="match status" value="1"/>
</dbReference>
<dbReference type="AlphaFoldDB" id="A0A7J6W810"/>